<name>A0A2U8DVL2_9CLOT</name>
<dbReference type="EMBL" id="CP020953">
    <property type="protein sequence ID" value="AWI06294.1"/>
    <property type="molecule type" value="Genomic_DNA"/>
</dbReference>
<protein>
    <submittedName>
        <fullName evidence="1">Uncharacterized protein</fullName>
    </submittedName>
</protein>
<dbReference type="KEGG" id="cdrk:B9W14_17880"/>
<evidence type="ECO:0000313" key="1">
    <source>
        <dbReference type="EMBL" id="AWI06294.1"/>
    </source>
</evidence>
<proteinExistence type="predicted"/>
<evidence type="ECO:0000313" key="2">
    <source>
        <dbReference type="Proteomes" id="UP000244910"/>
    </source>
</evidence>
<dbReference type="OrthoDB" id="2617460at2"/>
<accession>A0A2U8DVL2</accession>
<sequence>MSLLAETLVEEWFNRRGYFTIRGIKETVDEIDIFAIKNVRHNCWNCVHCEVQVGIRPVTYISRLTKQLMIELNVKNSNSAKQRTLDQLNKCVDAWVEMKFTNTKKESVCSQLFGETNWNYMFVYG</sequence>
<reference evidence="2" key="1">
    <citation type="submission" date="2017-04" db="EMBL/GenBank/DDBJ databases">
        <authorList>
            <person name="Song Y."/>
            <person name="Cho B.-K."/>
        </authorList>
    </citation>
    <scope>NUCLEOTIDE SEQUENCE [LARGE SCALE GENOMIC DNA]</scope>
    <source>
        <strain evidence="2">SL1</strain>
    </source>
</reference>
<dbReference type="RefSeq" id="WP_052038003.1">
    <property type="nucleotide sequence ID" value="NZ_CP020953.1"/>
</dbReference>
<gene>
    <name evidence="1" type="ORF">B9W14_17880</name>
</gene>
<dbReference type="Proteomes" id="UP000244910">
    <property type="component" value="Chromosome"/>
</dbReference>
<dbReference type="AlphaFoldDB" id="A0A2U8DVL2"/>
<keyword evidence="2" id="KW-1185">Reference proteome</keyword>
<organism evidence="1 2">
    <name type="scientific">Clostridium drakei</name>
    <dbReference type="NCBI Taxonomy" id="332101"/>
    <lineage>
        <taxon>Bacteria</taxon>
        <taxon>Bacillati</taxon>
        <taxon>Bacillota</taxon>
        <taxon>Clostridia</taxon>
        <taxon>Eubacteriales</taxon>
        <taxon>Clostridiaceae</taxon>
        <taxon>Clostridium</taxon>
    </lineage>
</organism>